<sequence length="385" mass="42061">MISAPSRQRTRATALVGAITALLLLPGLTSVGASAEPAPPIRFRPTELPLGAEPAPAWVASAHGDQFNDELRRAGEEPISLAMRGAAPLAVREARAGWLVDYVVWGRPVLAPHRLVLVRRDGTKRVVAQRTDPVQVVSGDGTSYVTKREVLDRRQRVTATVLSTVRIDDGRVSDQLRLTGPDTIRVRFMSGFVLVDRVAPATRGGDRRVTTIEWRPASGKVTTRWRRTAHRTDLPGIGRVGSREIVVPDRRKGQGQTVADLASHRSLWRLRVGERAMRFGRGKLLTLTDKAGPNDVRTLRVRTARTGRLLATYRGTIFDSYVRWESSRKFVVMAADGLEPYDGPGGGSTWANPSLVRCSVGAGGCERVDAEFDYTSISVAPGTTY</sequence>
<dbReference type="RefSeq" id="WP_345526481.1">
    <property type="nucleotide sequence ID" value="NZ_BAABKN010000012.1"/>
</dbReference>
<keyword evidence="2" id="KW-1185">Reference proteome</keyword>
<dbReference type="Proteomes" id="UP001499882">
    <property type="component" value="Unassembled WGS sequence"/>
</dbReference>
<organism evidence="1 2">
    <name type="scientific">Nocardioides endophyticus</name>
    <dbReference type="NCBI Taxonomy" id="1353775"/>
    <lineage>
        <taxon>Bacteria</taxon>
        <taxon>Bacillati</taxon>
        <taxon>Actinomycetota</taxon>
        <taxon>Actinomycetes</taxon>
        <taxon>Propionibacteriales</taxon>
        <taxon>Nocardioidaceae</taxon>
        <taxon>Nocardioides</taxon>
    </lineage>
</organism>
<proteinExistence type="predicted"/>
<accession>A0ABP8YN71</accession>
<evidence type="ECO:0000313" key="2">
    <source>
        <dbReference type="Proteomes" id="UP001499882"/>
    </source>
</evidence>
<reference evidence="2" key="1">
    <citation type="journal article" date="2019" name="Int. J. Syst. Evol. Microbiol.">
        <title>The Global Catalogue of Microorganisms (GCM) 10K type strain sequencing project: providing services to taxonomists for standard genome sequencing and annotation.</title>
        <authorList>
            <consortium name="The Broad Institute Genomics Platform"/>
            <consortium name="The Broad Institute Genome Sequencing Center for Infectious Disease"/>
            <person name="Wu L."/>
            <person name="Ma J."/>
        </authorList>
    </citation>
    <scope>NUCLEOTIDE SEQUENCE [LARGE SCALE GENOMIC DNA]</scope>
    <source>
        <strain evidence="2">JCM 18532</strain>
    </source>
</reference>
<protein>
    <recommendedName>
        <fullName evidence="3">MucB/RseB N-terminal domain-containing protein</fullName>
    </recommendedName>
</protein>
<name>A0ABP8YN71_9ACTN</name>
<dbReference type="EMBL" id="BAABKN010000012">
    <property type="protein sequence ID" value="GAA4735109.1"/>
    <property type="molecule type" value="Genomic_DNA"/>
</dbReference>
<gene>
    <name evidence="1" type="ORF">GCM10023350_18560</name>
</gene>
<evidence type="ECO:0008006" key="3">
    <source>
        <dbReference type="Google" id="ProtNLM"/>
    </source>
</evidence>
<evidence type="ECO:0000313" key="1">
    <source>
        <dbReference type="EMBL" id="GAA4735109.1"/>
    </source>
</evidence>
<comment type="caution">
    <text evidence="1">The sequence shown here is derived from an EMBL/GenBank/DDBJ whole genome shotgun (WGS) entry which is preliminary data.</text>
</comment>